<dbReference type="Gene3D" id="3.90.1150.60">
    <property type="entry name" value="Methioning gamme-lyase, C-terminal domain"/>
    <property type="match status" value="1"/>
</dbReference>
<organism evidence="1 2">
    <name type="scientific">Pelotomaculum thermopropionicum</name>
    <dbReference type="NCBI Taxonomy" id="110500"/>
    <lineage>
        <taxon>Bacteria</taxon>
        <taxon>Bacillati</taxon>
        <taxon>Bacillota</taxon>
        <taxon>Clostridia</taxon>
        <taxon>Eubacteriales</taxon>
        <taxon>Desulfotomaculaceae</taxon>
        <taxon>Pelotomaculum</taxon>
    </lineage>
</organism>
<gene>
    <name evidence="1" type="ORF">XD97_0526</name>
</gene>
<protein>
    <submittedName>
        <fullName evidence="1">Cystathionine beta-lyase family protein</fullName>
    </submittedName>
</protein>
<name>A0A117M3A6_9FIRM</name>
<dbReference type="SUPFAM" id="SSF53383">
    <property type="entry name" value="PLP-dependent transferases"/>
    <property type="match status" value="1"/>
</dbReference>
<dbReference type="EMBL" id="LGGS01000116">
    <property type="protein sequence ID" value="KUK81987.1"/>
    <property type="molecule type" value="Genomic_DNA"/>
</dbReference>
<dbReference type="PANTHER" id="PTHR46658:SF1">
    <property type="entry name" value="CYS OR MET METABOLISM PYRIDOXAL-PHOSPHATE-DEPENDENT ENZYME"/>
    <property type="match status" value="1"/>
</dbReference>
<dbReference type="InterPro" id="IPR009651">
    <property type="entry name" value="Met_g_lyase_put"/>
</dbReference>
<proteinExistence type="predicted"/>
<accession>A0A117M3A6</accession>
<evidence type="ECO:0000313" key="1">
    <source>
        <dbReference type="EMBL" id="KUK81987.1"/>
    </source>
</evidence>
<dbReference type="Proteomes" id="UP000054705">
    <property type="component" value="Unassembled WGS sequence"/>
</dbReference>
<dbReference type="InterPro" id="IPR015424">
    <property type="entry name" value="PyrdxlP-dep_Trfase"/>
</dbReference>
<dbReference type="PATRIC" id="fig|110500.4.peg.805"/>
<dbReference type="Gene3D" id="3.40.640.10">
    <property type="entry name" value="Type I PLP-dependent aspartate aminotransferase-like (Major domain)"/>
    <property type="match status" value="1"/>
</dbReference>
<reference evidence="2" key="1">
    <citation type="journal article" date="2015" name="MBio">
        <title>Genome-Resolved Metagenomic Analysis Reveals Roles for Candidate Phyla and Other Microbial Community Members in Biogeochemical Transformations in Oil Reservoirs.</title>
        <authorList>
            <person name="Hu P."/>
            <person name="Tom L."/>
            <person name="Singh A."/>
            <person name="Thomas B.C."/>
            <person name="Baker B.J."/>
            <person name="Piceno Y.M."/>
            <person name="Andersen G.L."/>
            <person name="Banfield J.F."/>
        </authorList>
    </citation>
    <scope>NUCLEOTIDE SEQUENCE [LARGE SCALE GENOMIC DNA]</scope>
</reference>
<keyword evidence="1" id="KW-0456">Lyase</keyword>
<evidence type="ECO:0000313" key="2">
    <source>
        <dbReference type="Proteomes" id="UP000054705"/>
    </source>
</evidence>
<sequence length="416" mass="45197">MNIKKNFDIECLANEVELELQELYRSIENKALKNHARVLKAFQKAQVSDFHLHGSTGYGYGDRGREVLEKVYADIFKAEAALVRGQIVSGTHAIALCLFGVLRPGDELLSVQGQPYDTLSEIVGISGNACGSLKDLGVAYKQVELKDGGEIDYNVIGQALNDKTKMVLLQRSRGYKWVPALSIKKINELSQFLKRRSPNVVIFVDNCYGEFVEEKEPVEAGADLVAGSLIKNPGGGLAPTGGYIVGKSKYVEMAANRWSAPGIGAGVGASGEYQRLFFQGIYLAPHIVAEAVKGAVFTARLFEKLGFSVMPKFNEERSDIVQGIKLGTPEKMSAFCRCIQEASPVDSHVHLEASCLPGYPDPVIMAAGTFIQGASLELSADGPLRPPYAVYFQGGLSKEYVRLAVISAAREVLKQI</sequence>
<dbReference type="InterPro" id="IPR015421">
    <property type="entry name" value="PyrdxlP-dep_Trfase_major"/>
</dbReference>
<dbReference type="PANTHER" id="PTHR46658">
    <property type="entry name" value="CYS OR MET METABOLISM PYRIDOXAL-PHOSPHATE-DEPENDENT ENZYME"/>
    <property type="match status" value="1"/>
</dbReference>
<dbReference type="Pfam" id="PF06838">
    <property type="entry name" value="Met_gamma_lyase"/>
    <property type="match status" value="1"/>
</dbReference>
<dbReference type="AlphaFoldDB" id="A0A117M3A6"/>
<dbReference type="GO" id="GO:0016829">
    <property type="term" value="F:lyase activity"/>
    <property type="evidence" value="ECO:0007669"/>
    <property type="project" value="UniProtKB-KW"/>
</dbReference>
<comment type="caution">
    <text evidence="1">The sequence shown here is derived from an EMBL/GenBank/DDBJ whole genome shotgun (WGS) entry which is preliminary data.</text>
</comment>